<dbReference type="AlphaFoldDB" id="B3RUR1"/>
<protein>
    <submittedName>
        <fullName evidence="3">Uncharacterized protein</fullName>
    </submittedName>
</protein>
<accession>B3RUR1</accession>
<feature type="transmembrane region" description="Helical" evidence="1">
    <location>
        <begin position="179"/>
        <end position="199"/>
    </location>
</feature>
<keyword evidence="1" id="KW-0812">Transmembrane</keyword>
<sequence length="707" mass="81536">MPVDFFVLSSLLPLFFESSMNVTVDQSPMGCYHQLNTTQRDRCTFRALKHFANVHLSCTGSSCGTICKRKINVLTPLDHITFSCCRVLNNAQVCDLPFSTSPFLIAFRYISLFLSIILAAGVLRWLIQDVPTVQQKENISTPSLPEYVHLRLVSKYMYEGIGDRLRRLSYQSTQNSTLWIRYIMLYIFCMVGFIASSWLQFHPYHFLPVPVLHQLPFPILAYRAFLILGIIYGCLTIIVIIPIFHCGGKQAEKAIAYRNEKILKYTEKEFNFRLVWYFDKLVTATKQLCCDFFCNIDSWWKFLSLFVVVLCSAPFAIINKLSLEYYAFRKADIIAYRLCKKFHCHSKHVPHSKAIIKAILYVISVLFCVLSMFLIWSTLQLIVRILITSIAFLVAHSNFFSSYFAPGFPFLYFAKQAIQSYSGDKIALSKAILELQEEIKSEEDNYLSEDTGRMEILFIVTPKGVEVDLPIRLENLREMIRTRLELLTIECETEFRYEQQSIVVKFRQDGTDGNGEKIYSVKFSQFNDYLNDLRYKIEEELSHQQLHTLQFNLKPFYYDLHDEEGELTDVGIPIEFYNYLSYQASGLATSFGQLLSRIIAIATIGGCFITAVASFNIINNINSLSNALSGTILSFVTMMSSMSYFTSKDLSESQKQQVLKKYILDYILGYNFFYSRGKTLHPCLQFHQTFYSRGTVQDRKNSSPAIV</sequence>
<dbReference type="Proteomes" id="UP000009022">
    <property type="component" value="Unassembled WGS sequence"/>
</dbReference>
<feature type="transmembrane region" description="Helical" evidence="1">
    <location>
        <begin position="355"/>
        <end position="376"/>
    </location>
</feature>
<feature type="transmembrane region" description="Helical" evidence="1">
    <location>
        <begin position="106"/>
        <end position="127"/>
    </location>
</feature>
<dbReference type="PhylomeDB" id="B3RUR1"/>
<dbReference type="RefSeq" id="XP_002111898.1">
    <property type="nucleotide sequence ID" value="XM_002111862.1"/>
</dbReference>
<evidence type="ECO:0000256" key="2">
    <source>
        <dbReference type="SAM" id="SignalP"/>
    </source>
</evidence>
<dbReference type="HOGENOM" id="CLU_342677_0_0_1"/>
<feature type="transmembrane region" description="Helical" evidence="1">
    <location>
        <begin position="598"/>
        <end position="618"/>
    </location>
</feature>
<evidence type="ECO:0000313" key="3">
    <source>
        <dbReference type="EMBL" id="EDV25865.1"/>
    </source>
</evidence>
<keyword evidence="2" id="KW-0732">Signal</keyword>
<organism evidence="3 4">
    <name type="scientific">Trichoplax adhaerens</name>
    <name type="common">Trichoplax reptans</name>
    <dbReference type="NCBI Taxonomy" id="10228"/>
    <lineage>
        <taxon>Eukaryota</taxon>
        <taxon>Metazoa</taxon>
        <taxon>Placozoa</taxon>
        <taxon>Uniplacotomia</taxon>
        <taxon>Trichoplacea</taxon>
        <taxon>Trichoplacidae</taxon>
        <taxon>Trichoplax</taxon>
    </lineage>
</organism>
<feature type="transmembrane region" description="Helical" evidence="1">
    <location>
        <begin position="219"/>
        <end position="244"/>
    </location>
</feature>
<evidence type="ECO:0000313" key="4">
    <source>
        <dbReference type="Proteomes" id="UP000009022"/>
    </source>
</evidence>
<keyword evidence="1" id="KW-1133">Transmembrane helix</keyword>
<feature type="chain" id="PRO_5002798461" evidence="2">
    <location>
        <begin position="22"/>
        <end position="707"/>
    </location>
</feature>
<keyword evidence="1" id="KW-0472">Membrane</keyword>
<dbReference type="CTD" id="6753111"/>
<name>B3RUR1_TRIAD</name>
<dbReference type="KEGG" id="tad:TRIADDRAFT_55380"/>
<keyword evidence="4" id="KW-1185">Reference proteome</keyword>
<gene>
    <name evidence="3" type="ORF">TRIADDRAFT_55380</name>
</gene>
<proteinExistence type="predicted"/>
<reference evidence="3 4" key="1">
    <citation type="journal article" date="2008" name="Nature">
        <title>The Trichoplax genome and the nature of placozoans.</title>
        <authorList>
            <person name="Srivastava M."/>
            <person name="Begovic E."/>
            <person name="Chapman J."/>
            <person name="Putnam N.H."/>
            <person name="Hellsten U."/>
            <person name="Kawashima T."/>
            <person name="Kuo A."/>
            <person name="Mitros T."/>
            <person name="Salamov A."/>
            <person name="Carpenter M.L."/>
            <person name="Signorovitch A.Y."/>
            <person name="Moreno M.A."/>
            <person name="Kamm K."/>
            <person name="Grimwood J."/>
            <person name="Schmutz J."/>
            <person name="Shapiro H."/>
            <person name="Grigoriev I.V."/>
            <person name="Buss L.W."/>
            <person name="Schierwater B."/>
            <person name="Dellaporta S.L."/>
            <person name="Rokhsar D.S."/>
        </authorList>
    </citation>
    <scope>NUCLEOTIDE SEQUENCE [LARGE SCALE GENOMIC DNA]</scope>
    <source>
        <strain evidence="3 4">Grell-BS-1999</strain>
    </source>
</reference>
<evidence type="ECO:0000256" key="1">
    <source>
        <dbReference type="SAM" id="Phobius"/>
    </source>
</evidence>
<feature type="signal peptide" evidence="2">
    <location>
        <begin position="1"/>
        <end position="21"/>
    </location>
</feature>
<feature type="transmembrane region" description="Helical" evidence="1">
    <location>
        <begin position="382"/>
        <end position="405"/>
    </location>
</feature>
<dbReference type="InParanoid" id="B3RUR1"/>
<dbReference type="GeneID" id="6753111"/>
<dbReference type="EMBL" id="DS985244">
    <property type="protein sequence ID" value="EDV25865.1"/>
    <property type="molecule type" value="Genomic_DNA"/>
</dbReference>
<feature type="transmembrane region" description="Helical" evidence="1">
    <location>
        <begin position="624"/>
        <end position="645"/>
    </location>
</feature>